<sequence>MPHANEALFILFNDISLNEFDVSFRENIKFIKRNVFLRGLSSPGCGNINLWEIIKVEFEKGE</sequence>
<gene>
    <name evidence="1" type="ORF">SAMN05216490_2201</name>
</gene>
<dbReference type="STRING" id="652787.SAMN05216490_2201"/>
<evidence type="ECO:0000313" key="2">
    <source>
        <dbReference type="Proteomes" id="UP000199679"/>
    </source>
</evidence>
<dbReference type="AlphaFoldDB" id="A0A1H1WJ05"/>
<protein>
    <submittedName>
        <fullName evidence="1">Uncharacterized protein</fullName>
    </submittedName>
</protein>
<keyword evidence="2" id="KW-1185">Reference proteome</keyword>
<dbReference type="EMBL" id="LT629740">
    <property type="protein sequence ID" value="SDS96972.1"/>
    <property type="molecule type" value="Genomic_DNA"/>
</dbReference>
<accession>A0A1H1WJ05</accession>
<reference evidence="1 2" key="1">
    <citation type="submission" date="2016-10" db="EMBL/GenBank/DDBJ databases">
        <authorList>
            <person name="de Groot N.N."/>
        </authorList>
    </citation>
    <scope>NUCLEOTIDE SEQUENCE [LARGE SCALE GENOMIC DNA]</scope>
    <source>
        <strain evidence="1 2">MP1X4</strain>
    </source>
</reference>
<evidence type="ECO:0000313" key="1">
    <source>
        <dbReference type="EMBL" id="SDS96972.1"/>
    </source>
</evidence>
<proteinExistence type="predicted"/>
<dbReference type="Proteomes" id="UP000199679">
    <property type="component" value="Chromosome I"/>
</dbReference>
<organism evidence="1 2">
    <name type="scientific">Mucilaginibacter mallensis</name>
    <dbReference type="NCBI Taxonomy" id="652787"/>
    <lineage>
        <taxon>Bacteria</taxon>
        <taxon>Pseudomonadati</taxon>
        <taxon>Bacteroidota</taxon>
        <taxon>Sphingobacteriia</taxon>
        <taxon>Sphingobacteriales</taxon>
        <taxon>Sphingobacteriaceae</taxon>
        <taxon>Mucilaginibacter</taxon>
    </lineage>
</organism>
<name>A0A1H1WJ05_MUCMA</name>